<feature type="compositionally biased region" description="Basic and acidic residues" evidence="1">
    <location>
        <begin position="1373"/>
        <end position="1382"/>
    </location>
</feature>
<evidence type="ECO:0000313" key="3">
    <source>
        <dbReference type="Proteomes" id="UP000237350"/>
    </source>
</evidence>
<feature type="compositionally biased region" description="Polar residues" evidence="1">
    <location>
        <begin position="1352"/>
        <end position="1365"/>
    </location>
</feature>
<accession>A0A2S4JGP2</accession>
<comment type="caution">
    <text evidence="2">The sequence shown here is derived from an EMBL/GenBank/DDBJ whole genome shotgun (WGS) entry which is preliminary data.</text>
</comment>
<dbReference type="EMBL" id="LPWH01000117">
    <property type="protein sequence ID" value="POQ98718.1"/>
    <property type="molecule type" value="Genomic_DNA"/>
</dbReference>
<feature type="region of interest" description="Disordered" evidence="1">
    <location>
        <begin position="822"/>
        <end position="843"/>
    </location>
</feature>
<sequence length="1440" mass="159276">MPAMTMRAIPMPAAALRTLAMRDGPIRSLSRPSRPILLLLIFSGIFPSPGWAWEPYNPFEQEEAPAALFSLDRDDAEVELHLIGSWLASTRVSWGFAIHPRLPGTGRRVTVPYPYKGFETEPFSQTLDLMVSLWLYQKFFFEASFEDQSRLNTLAAGYIGDEDELIQEVVLGNVPLTISSYPYQYTGSDQGRTGTTPNPGAVLRLATARTHQELLIQLESSRLERRHFGQGALEQQRIFPEEYLQNRVFLLPQAPVRNVTVYALDPEGSVLVTPDKPNRPLRFRRLDPEKGDYVLDETLGMIRLAPQVARHATLAASYDPLDPSGSVVKLDEERTPTNETVPFPYENSPAPEFVESYGRDPGYHRMTVTAGSGSGRRGVILSTPGLYSPFAAANHYDLSPEAGKALARGDARVRLVHRNTRTPLAEEDRYVIEPAGEGAFLRVVRREDEGPQEEERFRWMYPFADRSPRAAHAAMYGPGAESSARRADFDILLEYESESGSRYLDGDIVPGTVTVTRNGRPLGGARIDYDTGEIILPRESGQGGDIEVRYRVYTPDEPVNDLVVIGGTRWEPRDSLLLTLAGGIRWSVGEAQYSREMEEHPGQGTISAGATYQGRRLSLETAAAAQLYQPDTTGYFRLFGGEARSFTLAPRERTLFPSSFPEDLPGAGQTFPREKRARALYRDYWETGTFGSSSLQPYQSSREADPDREGARLGPYLARSTDSAYTGTVGVLEWQDLEEGQWVGALLRAPASPADLRDTRQVTVTYRYIPGEEDQTGHPRLDIQLGALGEDLDGDGTAATGRSALDPTFPFIFPEGPLAGSLRRAGQDAPGLTAPHREDPRRDGVLLEEVPQGILSLGDGAGAGPLDPDQHQGWQRHTVTLTPQEAERLADLRGVRFLVTHPDGTSLSSLSGRLLIGEVELDRRGNAAITSGRDRDALAAVQDDPATPSLRARFSPVRSRFNPDDKDQPVLKLSWEEDSSPEPSPVRAEFPLPDFSVNHYDTLVFYAYLEPDPEDPLPPDSLVDSLVELSLAPYRGAPLRETLTITLPAEALRGKTGENPWKEITLNLSSGSVAVSGWSGTIERARLPRDRQALLHLGEIALVGVSPKGAFYFDELHARNPRAGSAFAGRLDAAWTTPLGPGTLTLEQGIQAHSEGFQGTESDSPVSTLNTTSRASYHQERFRVSGEVALRGEEGYGTTGAAGHRLVIPLIPSGEGEITLEEEFYRDFDSRSPLAERRLALSLGDPRLGQYRLSHLHRSDDRETLLNWKTRAALPSGETWDFTLEGTAELTDLDRTFPGGDYGESWQETGRFLFSQGPPGQNSRQERRASVTGEGSWHGAFLQGASLKSGGSWRNRSATAGTQRQEAFLDLTIPHEQKDPGRRPWRITPRYQRTYSITRRVESDNLSRDATLWARALHREPVILSSPPWRNSSSPRNRWG</sequence>
<proteinExistence type="predicted"/>
<protein>
    <submittedName>
        <fullName evidence="2">Uncharacterized protein</fullName>
    </submittedName>
</protein>
<dbReference type="Proteomes" id="UP000237350">
    <property type="component" value="Unassembled WGS sequence"/>
</dbReference>
<organism evidence="2 3">
    <name type="scientific">Alkalispirochaeta sphaeroplastigenens</name>
    <dbReference type="NCBI Taxonomy" id="1187066"/>
    <lineage>
        <taxon>Bacteria</taxon>
        <taxon>Pseudomonadati</taxon>
        <taxon>Spirochaetota</taxon>
        <taxon>Spirochaetia</taxon>
        <taxon>Spirochaetales</taxon>
        <taxon>Spirochaetaceae</taxon>
        <taxon>Alkalispirochaeta</taxon>
    </lineage>
</organism>
<evidence type="ECO:0000256" key="1">
    <source>
        <dbReference type="SAM" id="MobiDB-lite"/>
    </source>
</evidence>
<feature type="region of interest" description="Disordered" evidence="1">
    <location>
        <begin position="1348"/>
        <end position="1385"/>
    </location>
</feature>
<reference evidence="3" key="1">
    <citation type="submission" date="2015-12" db="EMBL/GenBank/DDBJ databases">
        <authorList>
            <person name="Lodha T.D."/>
            <person name="Chintalapati S."/>
            <person name="Chintalapati V.R."/>
            <person name="Sravanthi T."/>
        </authorList>
    </citation>
    <scope>NUCLEOTIDE SEQUENCE [LARGE SCALE GENOMIC DNA]</scope>
    <source>
        <strain evidence="3">JC133</strain>
    </source>
</reference>
<evidence type="ECO:0000313" key="2">
    <source>
        <dbReference type="EMBL" id="POQ98718.1"/>
    </source>
</evidence>
<feature type="region of interest" description="Disordered" evidence="1">
    <location>
        <begin position="1311"/>
        <end position="1335"/>
    </location>
</feature>
<keyword evidence="3" id="KW-1185">Reference proteome</keyword>
<name>A0A2S4JGP2_9SPIO</name>
<gene>
    <name evidence="2" type="ORF">AU468_11785</name>
</gene>